<organism evidence="1 2">
    <name type="scientific">Smallanthus sonchifolius</name>
    <dbReference type="NCBI Taxonomy" id="185202"/>
    <lineage>
        <taxon>Eukaryota</taxon>
        <taxon>Viridiplantae</taxon>
        <taxon>Streptophyta</taxon>
        <taxon>Embryophyta</taxon>
        <taxon>Tracheophyta</taxon>
        <taxon>Spermatophyta</taxon>
        <taxon>Magnoliopsida</taxon>
        <taxon>eudicotyledons</taxon>
        <taxon>Gunneridae</taxon>
        <taxon>Pentapetalae</taxon>
        <taxon>asterids</taxon>
        <taxon>campanulids</taxon>
        <taxon>Asterales</taxon>
        <taxon>Asteraceae</taxon>
        <taxon>Asteroideae</taxon>
        <taxon>Heliantheae alliance</taxon>
        <taxon>Millerieae</taxon>
        <taxon>Smallanthus</taxon>
    </lineage>
</organism>
<gene>
    <name evidence="1" type="ORF">L1987_70942</name>
</gene>
<dbReference type="EMBL" id="CM042041">
    <property type="protein sequence ID" value="KAI3712387.1"/>
    <property type="molecule type" value="Genomic_DNA"/>
</dbReference>
<sequence length="363" mass="41481">MFTKVTNERICHYSLGNEGYGYGMYVMGLYLLGAFVAVQLLYNKGDDGYEDGRVQGESTQNIEGKKEGKEVEASEDILLREFFQNDSDIDDEAEKIECLEDIDELFDDLDDEALDTEVEEGKIVEVEIEKSKVDITYEGCDGLNVPYNFIQYDAIPEFSNEGMTDSVDSAEDISKPDDSAQFKIDTETETTHPMPSMSSEEPVMYRDTDGVQYLKPRIKYFNTLPRCEMNGQSTKPLINRSKFGLAYVIAKLISKEGGSGDYQKLKPQKGKRVKIADPSTDVNTGEARVEDIENKIIVRFYDAMNLINFSKKVQRTLRKNEIMFTKEWTEQGLSVRECWRYATSIECMQEASYQRIGRARHED</sequence>
<dbReference type="Proteomes" id="UP001056120">
    <property type="component" value="Linkage Group LG24"/>
</dbReference>
<comment type="caution">
    <text evidence="1">The sequence shown here is derived from an EMBL/GenBank/DDBJ whole genome shotgun (WGS) entry which is preliminary data.</text>
</comment>
<evidence type="ECO:0000313" key="1">
    <source>
        <dbReference type="EMBL" id="KAI3712387.1"/>
    </source>
</evidence>
<keyword evidence="2" id="KW-1185">Reference proteome</keyword>
<proteinExistence type="predicted"/>
<reference evidence="1 2" key="2">
    <citation type="journal article" date="2022" name="Mol. Ecol. Resour.">
        <title>The genomes of chicory, endive, great burdock and yacon provide insights into Asteraceae paleo-polyploidization history and plant inulin production.</title>
        <authorList>
            <person name="Fan W."/>
            <person name="Wang S."/>
            <person name="Wang H."/>
            <person name="Wang A."/>
            <person name="Jiang F."/>
            <person name="Liu H."/>
            <person name="Zhao H."/>
            <person name="Xu D."/>
            <person name="Zhang Y."/>
        </authorList>
    </citation>
    <scope>NUCLEOTIDE SEQUENCE [LARGE SCALE GENOMIC DNA]</scope>
    <source>
        <strain evidence="2">cv. Yunnan</strain>
        <tissue evidence="1">Leaves</tissue>
    </source>
</reference>
<reference evidence="2" key="1">
    <citation type="journal article" date="2022" name="Mol. Ecol. Resour.">
        <title>The genomes of chicory, endive, great burdock and yacon provide insights into Asteraceae palaeo-polyploidization history and plant inulin production.</title>
        <authorList>
            <person name="Fan W."/>
            <person name="Wang S."/>
            <person name="Wang H."/>
            <person name="Wang A."/>
            <person name="Jiang F."/>
            <person name="Liu H."/>
            <person name="Zhao H."/>
            <person name="Xu D."/>
            <person name="Zhang Y."/>
        </authorList>
    </citation>
    <scope>NUCLEOTIDE SEQUENCE [LARGE SCALE GENOMIC DNA]</scope>
    <source>
        <strain evidence="2">cv. Yunnan</strain>
    </source>
</reference>
<name>A0ACB9AQA1_9ASTR</name>
<evidence type="ECO:0000313" key="2">
    <source>
        <dbReference type="Proteomes" id="UP001056120"/>
    </source>
</evidence>
<accession>A0ACB9AQA1</accession>
<protein>
    <submittedName>
        <fullName evidence="1">Uncharacterized protein</fullName>
    </submittedName>
</protein>